<feature type="compositionally biased region" description="Polar residues" evidence="1">
    <location>
        <begin position="224"/>
        <end position="242"/>
    </location>
</feature>
<dbReference type="OMA" id="LESLNCY"/>
<sequence length="263" mass="28984">MQSHLIAVLLAFVAFSSCTASPQLLSAHLKMLDVMSATNEMQRNNPDQASACFNQYVSNVNDLSEAYKKEYDQCMNTRIEGTNGLLKEYDPLVESLAYSSYQSCQAFYECRNQNDSLNALNCLSVEGNENSKSAYQVSSNATISAGILTQKIKDQNFIFELCANNSAIYFDNKSGVALIDFQNCLKGHDTWTTPSSSTSESSTEAPTTRTTPTTPTTQGSTSSNRPTPTTERPSTISHFQSNDGKKMKGWESKLDNIINHILN</sequence>
<evidence type="ECO:0000256" key="1">
    <source>
        <dbReference type="SAM" id="MobiDB-lite"/>
    </source>
</evidence>
<evidence type="ECO:0000256" key="2">
    <source>
        <dbReference type="SAM" id="SignalP"/>
    </source>
</evidence>
<evidence type="ECO:0000313" key="5">
    <source>
        <dbReference type="Proteomes" id="UP000007801"/>
    </source>
</evidence>
<gene>
    <name evidence="4" type="primary">Dana\GF13207</name>
    <name evidence="4" type="synonym">dana_GLEANR_13220</name>
    <name evidence="4" type="ORF">GF13207</name>
</gene>
<organism evidence="4 5">
    <name type="scientific">Drosophila ananassae</name>
    <name type="common">Fruit fly</name>
    <dbReference type="NCBI Taxonomy" id="7217"/>
    <lineage>
        <taxon>Eukaryota</taxon>
        <taxon>Metazoa</taxon>
        <taxon>Ecdysozoa</taxon>
        <taxon>Arthropoda</taxon>
        <taxon>Hexapoda</taxon>
        <taxon>Insecta</taxon>
        <taxon>Pterygota</taxon>
        <taxon>Neoptera</taxon>
        <taxon>Endopterygota</taxon>
        <taxon>Diptera</taxon>
        <taxon>Brachycera</taxon>
        <taxon>Muscomorpha</taxon>
        <taxon>Ephydroidea</taxon>
        <taxon>Drosophilidae</taxon>
        <taxon>Drosophila</taxon>
        <taxon>Sophophora</taxon>
    </lineage>
</organism>
<evidence type="ECO:0000259" key="3">
    <source>
        <dbReference type="Pfam" id="PF05267"/>
    </source>
</evidence>
<feature type="chain" id="PRO_5002792804" description="Protein TsetseEP domain-containing protein" evidence="2">
    <location>
        <begin position="21"/>
        <end position="263"/>
    </location>
</feature>
<dbReference type="GO" id="GO:0009631">
    <property type="term" value="P:cold acclimation"/>
    <property type="evidence" value="ECO:0007669"/>
    <property type="project" value="EnsemblMetazoa"/>
</dbReference>
<dbReference type="PhylomeDB" id="B3MHV2"/>
<dbReference type="EMBL" id="CH902619">
    <property type="protein sequence ID" value="EDV36939.1"/>
    <property type="molecule type" value="Genomic_DNA"/>
</dbReference>
<dbReference type="InterPro" id="IPR007931">
    <property type="entry name" value="TsetseEP"/>
</dbReference>
<dbReference type="AlphaFoldDB" id="B3MHV2"/>
<protein>
    <recommendedName>
        <fullName evidence="3">Protein TsetseEP domain-containing protein</fullName>
    </recommendedName>
</protein>
<dbReference type="Pfam" id="PF05267">
    <property type="entry name" value="DUF725"/>
    <property type="match status" value="1"/>
</dbReference>
<keyword evidence="5" id="KW-1185">Reference proteome</keyword>
<dbReference type="HOGENOM" id="CLU_098787_0_0_1"/>
<dbReference type="OrthoDB" id="7883230at2759"/>
<dbReference type="KEGG" id="dan:6496050"/>
<accession>B3MHV2</accession>
<feature type="signal peptide" evidence="2">
    <location>
        <begin position="1"/>
        <end position="20"/>
    </location>
</feature>
<dbReference type="STRING" id="7217.B3MHV2"/>
<dbReference type="GeneID" id="6496050"/>
<feature type="domain" description="Protein TsetseEP" evidence="3">
    <location>
        <begin position="50"/>
        <end position="166"/>
    </location>
</feature>
<dbReference type="Proteomes" id="UP000007801">
    <property type="component" value="Unassembled WGS sequence"/>
</dbReference>
<evidence type="ECO:0000313" key="4">
    <source>
        <dbReference type="EMBL" id="EDV36939.1"/>
    </source>
</evidence>
<dbReference type="FunCoup" id="B3MHV2">
    <property type="interactions" value="77"/>
</dbReference>
<dbReference type="InParanoid" id="B3MHV2"/>
<proteinExistence type="predicted"/>
<keyword evidence="2" id="KW-0732">Signal</keyword>
<feature type="compositionally biased region" description="Low complexity" evidence="1">
    <location>
        <begin position="191"/>
        <end position="223"/>
    </location>
</feature>
<reference evidence="4 5" key="1">
    <citation type="journal article" date="2007" name="Nature">
        <title>Evolution of genes and genomes on the Drosophila phylogeny.</title>
        <authorList>
            <consortium name="Drosophila 12 Genomes Consortium"/>
            <person name="Clark A.G."/>
            <person name="Eisen M.B."/>
            <person name="Smith D.R."/>
            <person name="Bergman C.M."/>
            <person name="Oliver B."/>
            <person name="Markow T.A."/>
            <person name="Kaufman T.C."/>
            <person name="Kellis M."/>
            <person name="Gelbart W."/>
            <person name="Iyer V.N."/>
            <person name="Pollard D.A."/>
            <person name="Sackton T.B."/>
            <person name="Larracuente A.M."/>
            <person name="Singh N.D."/>
            <person name="Abad J.P."/>
            <person name="Abt D.N."/>
            <person name="Adryan B."/>
            <person name="Aguade M."/>
            <person name="Akashi H."/>
            <person name="Anderson W.W."/>
            <person name="Aquadro C.F."/>
            <person name="Ardell D.H."/>
            <person name="Arguello R."/>
            <person name="Artieri C.G."/>
            <person name="Barbash D.A."/>
            <person name="Barker D."/>
            <person name="Barsanti P."/>
            <person name="Batterham P."/>
            <person name="Batzoglou S."/>
            <person name="Begun D."/>
            <person name="Bhutkar A."/>
            <person name="Blanco E."/>
            <person name="Bosak S.A."/>
            <person name="Bradley R.K."/>
            <person name="Brand A.D."/>
            <person name="Brent M.R."/>
            <person name="Brooks A.N."/>
            <person name="Brown R.H."/>
            <person name="Butlin R.K."/>
            <person name="Caggese C."/>
            <person name="Calvi B.R."/>
            <person name="Bernardo de Carvalho A."/>
            <person name="Caspi A."/>
            <person name="Castrezana S."/>
            <person name="Celniker S.E."/>
            <person name="Chang J.L."/>
            <person name="Chapple C."/>
            <person name="Chatterji S."/>
            <person name="Chinwalla A."/>
            <person name="Civetta A."/>
            <person name="Clifton S.W."/>
            <person name="Comeron J.M."/>
            <person name="Costello J.C."/>
            <person name="Coyne J.A."/>
            <person name="Daub J."/>
            <person name="David R.G."/>
            <person name="Delcher A.L."/>
            <person name="Delehaunty K."/>
            <person name="Do C.B."/>
            <person name="Ebling H."/>
            <person name="Edwards K."/>
            <person name="Eickbush T."/>
            <person name="Evans J.D."/>
            <person name="Filipski A."/>
            <person name="Findeiss S."/>
            <person name="Freyhult E."/>
            <person name="Fulton L."/>
            <person name="Fulton R."/>
            <person name="Garcia A.C."/>
            <person name="Gardiner A."/>
            <person name="Garfield D.A."/>
            <person name="Garvin B.E."/>
            <person name="Gibson G."/>
            <person name="Gilbert D."/>
            <person name="Gnerre S."/>
            <person name="Godfrey J."/>
            <person name="Good R."/>
            <person name="Gotea V."/>
            <person name="Gravely B."/>
            <person name="Greenberg A.J."/>
            <person name="Griffiths-Jones S."/>
            <person name="Gross S."/>
            <person name="Guigo R."/>
            <person name="Gustafson E.A."/>
            <person name="Haerty W."/>
            <person name="Hahn M.W."/>
            <person name="Halligan D.L."/>
            <person name="Halpern A.L."/>
            <person name="Halter G.M."/>
            <person name="Han M.V."/>
            <person name="Heger A."/>
            <person name="Hillier L."/>
            <person name="Hinrichs A.S."/>
            <person name="Holmes I."/>
            <person name="Hoskins R.A."/>
            <person name="Hubisz M.J."/>
            <person name="Hultmark D."/>
            <person name="Huntley M.A."/>
            <person name="Jaffe D.B."/>
            <person name="Jagadeeshan S."/>
            <person name="Jeck W.R."/>
            <person name="Johnson J."/>
            <person name="Jones C.D."/>
            <person name="Jordan W.C."/>
            <person name="Karpen G.H."/>
            <person name="Kataoka E."/>
            <person name="Keightley P.D."/>
            <person name="Kheradpour P."/>
            <person name="Kirkness E.F."/>
            <person name="Koerich L.B."/>
            <person name="Kristiansen K."/>
            <person name="Kudrna D."/>
            <person name="Kulathinal R.J."/>
            <person name="Kumar S."/>
            <person name="Kwok R."/>
            <person name="Lander E."/>
            <person name="Langley C.H."/>
            <person name="Lapoint R."/>
            <person name="Lazzaro B.P."/>
            <person name="Lee S.J."/>
            <person name="Levesque L."/>
            <person name="Li R."/>
            <person name="Lin C.F."/>
            <person name="Lin M.F."/>
            <person name="Lindblad-Toh K."/>
            <person name="Llopart A."/>
            <person name="Long M."/>
            <person name="Low L."/>
            <person name="Lozovsky E."/>
            <person name="Lu J."/>
            <person name="Luo M."/>
            <person name="Machado C.A."/>
            <person name="Makalowski W."/>
            <person name="Marzo M."/>
            <person name="Matsuda M."/>
            <person name="Matzkin L."/>
            <person name="McAllister B."/>
            <person name="McBride C.S."/>
            <person name="McKernan B."/>
            <person name="McKernan K."/>
            <person name="Mendez-Lago M."/>
            <person name="Minx P."/>
            <person name="Mollenhauer M.U."/>
            <person name="Montooth K."/>
            <person name="Mount S.M."/>
            <person name="Mu X."/>
            <person name="Myers E."/>
            <person name="Negre B."/>
            <person name="Newfeld S."/>
            <person name="Nielsen R."/>
            <person name="Noor M.A."/>
            <person name="O'Grady P."/>
            <person name="Pachter L."/>
            <person name="Papaceit M."/>
            <person name="Parisi M.J."/>
            <person name="Parisi M."/>
            <person name="Parts L."/>
            <person name="Pedersen J.S."/>
            <person name="Pesole G."/>
            <person name="Phillippy A.M."/>
            <person name="Ponting C.P."/>
            <person name="Pop M."/>
            <person name="Porcelli D."/>
            <person name="Powell J.R."/>
            <person name="Prohaska S."/>
            <person name="Pruitt K."/>
            <person name="Puig M."/>
            <person name="Quesneville H."/>
            <person name="Ram K.R."/>
            <person name="Rand D."/>
            <person name="Rasmussen M.D."/>
            <person name="Reed L.K."/>
            <person name="Reenan R."/>
            <person name="Reily A."/>
            <person name="Remington K.A."/>
            <person name="Rieger T.T."/>
            <person name="Ritchie M.G."/>
            <person name="Robin C."/>
            <person name="Rogers Y.H."/>
            <person name="Rohde C."/>
            <person name="Rozas J."/>
            <person name="Rubenfield M.J."/>
            <person name="Ruiz A."/>
            <person name="Russo S."/>
            <person name="Salzberg S.L."/>
            <person name="Sanchez-Gracia A."/>
            <person name="Saranga D.J."/>
            <person name="Sato H."/>
            <person name="Schaeffer S.W."/>
            <person name="Schatz M.C."/>
            <person name="Schlenke T."/>
            <person name="Schwartz R."/>
            <person name="Segarra C."/>
            <person name="Singh R.S."/>
            <person name="Sirot L."/>
            <person name="Sirota M."/>
            <person name="Sisneros N.B."/>
            <person name="Smith C.D."/>
            <person name="Smith T.F."/>
            <person name="Spieth J."/>
            <person name="Stage D.E."/>
            <person name="Stark A."/>
            <person name="Stephan W."/>
            <person name="Strausberg R.L."/>
            <person name="Strempel S."/>
            <person name="Sturgill D."/>
            <person name="Sutton G."/>
            <person name="Sutton G.G."/>
            <person name="Tao W."/>
            <person name="Teichmann S."/>
            <person name="Tobari Y.N."/>
            <person name="Tomimura Y."/>
            <person name="Tsolas J.M."/>
            <person name="Valente V.L."/>
            <person name="Venter E."/>
            <person name="Venter J.C."/>
            <person name="Vicario S."/>
            <person name="Vieira F.G."/>
            <person name="Vilella A.J."/>
            <person name="Villasante A."/>
            <person name="Walenz B."/>
            <person name="Wang J."/>
            <person name="Wasserman M."/>
            <person name="Watts T."/>
            <person name="Wilson D."/>
            <person name="Wilson R.K."/>
            <person name="Wing R.A."/>
            <person name="Wolfner M.F."/>
            <person name="Wong A."/>
            <person name="Wong G.K."/>
            <person name="Wu C.I."/>
            <person name="Wu G."/>
            <person name="Yamamoto D."/>
            <person name="Yang H.P."/>
            <person name="Yang S.P."/>
            <person name="Yorke J.A."/>
            <person name="Yoshida K."/>
            <person name="Zdobnov E."/>
            <person name="Zhang P."/>
            <person name="Zhang Y."/>
            <person name="Zimin A.V."/>
            <person name="Baldwin J."/>
            <person name="Abdouelleil A."/>
            <person name="Abdulkadir J."/>
            <person name="Abebe A."/>
            <person name="Abera B."/>
            <person name="Abreu J."/>
            <person name="Acer S.C."/>
            <person name="Aftuck L."/>
            <person name="Alexander A."/>
            <person name="An P."/>
            <person name="Anderson E."/>
            <person name="Anderson S."/>
            <person name="Arachi H."/>
            <person name="Azer M."/>
            <person name="Bachantsang P."/>
            <person name="Barry A."/>
            <person name="Bayul T."/>
            <person name="Berlin A."/>
            <person name="Bessette D."/>
            <person name="Bloom T."/>
            <person name="Blye J."/>
            <person name="Boguslavskiy L."/>
            <person name="Bonnet C."/>
            <person name="Boukhgalter B."/>
            <person name="Bourzgui I."/>
            <person name="Brown A."/>
            <person name="Cahill P."/>
            <person name="Channer S."/>
            <person name="Cheshatsang Y."/>
            <person name="Chuda L."/>
            <person name="Citroen M."/>
            <person name="Collymore A."/>
            <person name="Cooke P."/>
            <person name="Costello M."/>
            <person name="D'Aco K."/>
            <person name="Daza R."/>
            <person name="De Haan G."/>
            <person name="DeGray S."/>
            <person name="DeMaso C."/>
            <person name="Dhargay N."/>
            <person name="Dooley K."/>
            <person name="Dooley E."/>
            <person name="Doricent M."/>
            <person name="Dorje P."/>
            <person name="Dorjee K."/>
            <person name="Dupes A."/>
            <person name="Elong R."/>
            <person name="Falk J."/>
            <person name="Farina A."/>
            <person name="Faro S."/>
            <person name="Ferguson D."/>
            <person name="Fisher S."/>
            <person name="Foley C.D."/>
            <person name="Franke A."/>
            <person name="Friedrich D."/>
            <person name="Gadbois L."/>
            <person name="Gearin G."/>
            <person name="Gearin C.R."/>
            <person name="Giannoukos G."/>
            <person name="Goode T."/>
            <person name="Graham J."/>
            <person name="Grandbois E."/>
            <person name="Grewal S."/>
            <person name="Gyaltsen K."/>
            <person name="Hafez N."/>
            <person name="Hagos B."/>
            <person name="Hall J."/>
            <person name="Henson C."/>
            <person name="Hollinger A."/>
            <person name="Honan T."/>
            <person name="Huard M.D."/>
            <person name="Hughes L."/>
            <person name="Hurhula B."/>
            <person name="Husby M.E."/>
            <person name="Kamat A."/>
            <person name="Kanga B."/>
            <person name="Kashin S."/>
            <person name="Khazanovich D."/>
            <person name="Kisner P."/>
            <person name="Lance K."/>
            <person name="Lara M."/>
            <person name="Lee W."/>
            <person name="Lennon N."/>
            <person name="Letendre F."/>
            <person name="LeVine R."/>
            <person name="Lipovsky A."/>
            <person name="Liu X."/>
            <person name="Liu J."/>
            <person name="Liu S."/>
            <person name="Lokyitsang T."/>
            <person name="Lokyitsang Y."/>
            <person name="Lubonja R."/>
            <person name="Lui A."/>
            <person name="MacDonald P."/>
            <person name="Magnisalis V."/>
            <person name="Maru K."/>
            <person name="Matthews C."/>
            <person name="McCusker W."/>
            <person name="McDonough S."/>
            <person name="Mehta T."/>
            <person name="Meldrim J."/>
            <person name="Meneus L."/>
            <person name="Mihai O."/>
            <person name="Mihalev A."/>
            <person name="Mihova T."/>
            <person name="Mittelman R."/>
            <person name="Mlenga V."/>
            <person name="Montmayeur A."/>
            <person name="Mulrain L."/>
            <person name="Navidi A."/>
            <person name="Naylor J."/>
            <person name="Negash T."/>
            <person name="Nguyen T."/>
            <person name="Nguyen N."/>
            <person name="Nicol R."/>
            <person name="Norbu C."/>
            <person name="Norbu N."/>
            <person name="Novod N."/>
            <person name="O'Neill B."/>
            <person name="Osman S."/>
            <person name="Markiewicz E."/>
            <person name="Oyono O.L."/>
            <person name="Patti C."/>
            <person name="Phunkhang P."/>
            <person name="Pierre F."/>
            <person name="Priest M."/>
            <person name="Raghuraman S."/>
            <person name="Rege F."/>
            <person name="Reyes R."/>
            <person name="Rise C."/>
            <person name="Rogov P."/>
            <person name="Ross K."/>
            <person name="Ryan E."/>
            <person name="Settipalli S."/>
            <person name="Shea T."/>
            <person name="Sherpa N."/>
            <person name="Shi L."/>
            <person name="Shih D."/>
            <person name="Sparrow T."/>
            <person name="Spaulding J."/>
            <person name="Stalker J."/>
            <person name="Stange-Thomann N."/>
            <person name="Stavropoulos S."/>
            <person name="Stone C."/>
            <person name="Strader C."/>
            <person name="Tesfaye S."/>
            <person name="Thomson T."/>
            <person name="Thoulutsang Y."/>
            <person name="Thoulutsang D."/>
            <person name="Topham K."/>
            <person name="Topping I."/>
            <person name="Tsamla T."/>
            <person name="Vassiliev H."/>
            <person name="Vo A."/>
            <person name="Wangchuk T."/>
            <person name="Wangdi T."/>
            <person name="Weiand M."/>
            <person name="Wilkinson J."/>
            <person name="Wilson A."/>
            <person name="Yadav S."/>
            <person name="Young G."/>
            <person name="Yu Q."/>
            <person name="Zembek L."/>
            <person name="Zhong D."/>
            <person name="Zimmer A."/>
            <person name="Zwirko Z."/>
            <person name="Jaffe D.B."/>
            <person name="Alvarez P."/>
            <person name="Brockman W."/>
            <person name="Butler J."/>
            <person name="Chin C."/>
            <person name="Gnerre S."/>
            <person name="Grabherr M."/>
            <person name="Kleber M."/>
            <person name="Mauceli E."/>
            <person name="MacCallum I."/>
        </authorList>
    </citation>
    <scope>NUCLEOTIDE SEQUENCE [LARGE SCALE GENOMIC DNA]</scope>
    <source>
        <strain evidence="5">Tucson 14024-0371.13</strain>
    </source>
</reference>
<feature type="region of interest" description="Disordered" evidence="1">
    <location>
        <begin position="191"/>
        <end position="248"/>
    </location>
</feature>
<name>B3MHV2_DROAN</name>